<organism evidence="4 5">
    <name type="scientific">Monascus purpureus</name>
    <name type="common">Red mold</name>
    <name type="synonym">Monascus anka</name>
    <dbReference type="NCBI Taxonomy" id="5098"/>
    <lineage>
        <taxon>Eukaryota</taxon>
        <taxon>Fungi</taxon>
        <taxon>Dikarya</taxon>
        <taxon>Ascomycota</taxon>
        <taxon>Pezizomycotina</taxon>
        <taxon>Eurotiomycetes</taxon>
        <taxon>Eurotiomycetidae</taxon>
        <taxon>Eurotiales</taxon>
        <taxon>Aspergillaceae</taxon>
        <taxon>Monascus</taxon>
    </lineage>
</organism>
<proteinExistence type="inferred from homology"/>
<evidence type="ECO:0000313" key="4">
    <source>
        <dbReference type="EMBL" id="TQB77609.1"/>
    </source>
</evidence>
<dbReference type="SFLD" id="SFLDS00028">
    <property type="entry name" value="Proline_Racemase"/>
    <property type="match status" value="1"/>
</dbReference>
<keyword evidence="5" id="KW-1185">Reference proteome</keyword>
<dbReference type="Proteomes" id="UP000319663">
    <property type="component" value="Unassembled WGS sequence"/>
</dbReference>
<reference evidence="4 5" key="1">
    <citation type="submission" date="2019-06" db="EMBL/GenBank/DDBJ databases">
        <title>Wine fermentation using esterase from Monascus purpureus.</title>
        <authorList>
            <person name="Geng C."/>
            <person name="Zhang Y."/>
        </authorList>
    </citation>
    <scope>NUCLEOTIDE SEQUENCE [LARGE SCALE GENOMIC DNA]</scope>
    <source>
        <strain evidence="4">HQ1</strain>
    </source>
</reference>
<gene>
    <name evidence="4" type="primary">L3HYPDH</name>
    <name evidence="4" type="ORF">MPDQ_000150</name>
</gene>
<accession>A0A507R3Y4</accession>
<evidence type="ECO:0000313" key="5">
    <source>
        <dbReference type="Proteomes" id="UP000319663"/>
    </source>
</evidence>
<dbReference type="PANTHER" id="PTHR33442:SF1">
    <property type="entry name" value="TRANS-3-HYDROXY-L-PROLINE DEHYDRATASE"/>
    <property type="match status" value="1"/>
</dbReference>
<dbReference type="EC" id="4.2.1.77" evidence="3"/>
<dbReference type="Gene3D" id="3.10.310.10">
    <property type="entry name" value="Diaminopimelate Epimerase, Chain A, domain 1"/>
    <property type="match status" value="2"/>
</dbReference>
<sequence length="390" mass="42269">MHTTGEPTRIVIAGFPALSTPSTLLEQRAEARSQHDHIRKRLMLEPRGHYDMYGAVLRQDTELVRSGQAHIGVLFTHNQGYSTMCGHATIALGRFLVDTHDPAVFPKREELVSDPVRQTTRVDIHAPCGVVNVSVPTRQNERGVLVADSERDVSFISTPAFASGIRVTVSIPEARRWPELVAQGRRSVTLDVSFGGTFYALVSARELGFPTGLARGRMDLDALSRCVTLLKAHLVEDEGFRKYITHPVTPDYSFLYSVMVVDEEVGVVPAGADGAETGLCFFADHQIDRSPTGSCVVARMALAYAKGIRKIGERWTYHSVVSNAFGGEGGFTASITEEADVTDAQGRVVAKGVRVCVEGRAFYTGSSTFVAETGDATADSGFTMQSVTQG</sequence>
<dbReference type="EMBL" id="VIFY01000001">
    <property type="protein sequence ID" value="TQB77609.1"/>
    <property type="molecule type" value="Genomic_DNA"/>
</dbReference>
<comment type="similarity">
    <text evidence="2">Belongs to the proline racemase family.</text>
</comment>
<dbReference type="SUPFAM" id="SSF54506">
    <property type="entry name" value="Diaminopimelate epimerase-like"/>
    <property type="match status" value="1"/>
</dbReference>
<dbReference type="FunFam" id="3.10.310.10:FF:000003">
    <property type="entry name" value="Proline racemase"/>
    <property type="match status" value="1"/>
</dbReference>
<evidence type="ECO:0000256" key="2">
    <source>
        <dbReference type="ARBA" id="ARBA00007529"/>
    </source>
</evidence>
<dbReference type="GO" id="GO:0050346">
    <property type="term" value="F:trans-L-3-hydroxyproline dehydratase activity"/>
    <property type="evidence" value="ECO:0007669"/>
    <property type="project" value="UniProtKB-EC"/>
</dbReference>
<dbReference type="Pfam" id="PF05544">
    <property type="entry name" value="Pro_racemase"/>
    <property type="match status" value="1"/>
</dbReference>
<comment type="caution">
    <text evidence="4">The sequence shown here is derived from an EMBL/GenBank/DDBJ whole genome shotgun (WGS) entry which is preliminary data.</text>
</comment>
<protein>
    <recommendedName>
        <fullName evidence="3">trans-L-3-hydroxyproline dehydratase</fullName>
        <ecNumber evidence="3">4.2.1.77</ecNumber>
    </recommendedName>
</protein>
<evidence type="ECO:0000256" key="1">
    <source>
        <dbReference type="ARBA" id="ARBA00001148"/>
    </source>
</evidence>
<dbReference type="InterPro" id="IPR008794">
    <property type="entry name" value="Pro_racemase_fam"/>
</dbReference>
<comment type="catalytic activity">
    <reaction evidence="1">
        <text>trans-3-hydroxy-L-proline = 1-pyrroline-2-carboxylate + H2O</text>
        <dbReference type="Rhea" id="RHEA:10320"/>
        <dbReference type="ChEBI" id="CHEBI:15377"/>
        <dbReference type="ChEBI" id="CHEBI:39785"/>
        <dbReference type="ChEBI" id="CHEBI:57938"/>
        <dbReference type="EC" id="4.2.1.77"/>
    </reaction>
</comment>
<dbReference type="PANTHER" id="PTHR33442">
    <property type="entry name" value="TRANS-3-HYDROXY-L-PROLINE DEHYDRATASE"/>
    <property type="match status" value="1"/>
</dbReference>
<name>A0A507R3Y4_MONPU</name>
<dbReference type="STRING" id="5098.A0A507R3Y4"/>
<evidence type="ECO:0000256" key="3">
    <source>
        <dbReference type="ARBA" id="ARBA00013105"/>
    </source>
</evidence>
<dbReference type="AlphaFoldDB" id="A0A507R3Y4"/>